<feature type="transmembrane region" description="Helical" evidence="6">
    <location>
        <begin position="6"/>
        <end position="23"/>
    </location>
</feature>
<name>A0A448SJD0_SERRU</name>
<keyword evidence="5" id="KW-0411">Iron-sulfur</keyword>
<gene>
    <name evidence="8" type="ORF">NCTC10036_03150</name>
    <name evidence="9" type="ORF">NCTC12971_03854</name>
</gene>
<feature type="transmembrane region" description="Helical" evidence="6">
    <location>
        <begin position="160"/>
        <end position="180"/>
    </location>
</feature>
<dbReference type="GO" id="GO:0046872">
    <property type="term" value="F:metal ion binding"/>
    <property type="evidence" value="ECO:0007669"/>
    <property type="project" value="UniProtKB-KW"/>
</dbReference>
<dbReference type="PROSITE" id="PS51379">
    <property type="entry name" value="4FE4S_FER_2"/>
    <property type="match status" value="2"/>
</dbReference>
<dbReference type="EMBL" id="LR590463">
    <property type="protein sequence ID" value="VTP65006.1"/>
    <property type="molecule type" value="Genomic_DNA"/>
</dbReference>
<dbReference type="Pfam" id="PF13187">
    <property type="entry name" value="Fer4_9"/>
    <property type="match status" value="1"/>
</dbReference>
<keyword evidence="3" id="KW-0560">Oxidoreductase</keyword>
<feature type="domain" description="4Fe-4S ferredoxin-type" evidence="7">
    <location>
        <begin position="306"/>
        <end position="337"/>
    </location>
</feature>
<organism evidence="8 10">
    <name type="scientific">Serratia rubidaea</name>
    <name type="common">Serratia marinorubra</name>
    <dbReference type="NCBI Taxonomy" id="61652"/>
    <lineage>
        <taxon>Bacteria</taxon>
        <taxon>Pseudomonadati</taxon>
        <taxon>Pseudomonadota</taxon>
        <taxon>Gammaproteobacteria</taxon>
        <taxon>Enterobacterales</taxon>
        <taxon>Yersiniaceae</taxon>
        <taxon>Serratia</taxon>
    </lineage>
</organism>
<dbReference type="EMBL" id="LR134493">
    <property type="protein sequence ID" value="VEI67858.1"/>
    <property type="molecule type" value="Genomic_DNA"/>
</dbReference>
<feature type="transmembrane region" description="Helical" evidence="6">
    <location>
        <begin position="135"/>
        <end position="154"/>
    </location>
</feature>
<evidence type="ECO:0000256" key="5">
    <source>
        <dbReference type="ARBA" id="ARBA00023014"/>
    </source>
</evidence>
<dbReference type="Gene3D" id="1.10.1060.10">
    <property type="entry name" value="Alpha-helical ferredoxin"/>
    <property type="match status" value="1"/>
</dbReference>
<evidence type="ECO:0000313" key="11">
    <source>
        <dbReference type="Proteomes" id="UP000307968"/>
    </source>
</evidence>
<feature type="transmembrane region" description="Helical" evidence="6">
    <location>
        <begin position="69"/>
        <end position="88"/>
    </location>
</feature>
<dbReference type="PANTHER" id="PTHR43255">
    <property type="entry name" value="IRON-SULFUR-BINDING OXIDOREDUCTASE FADF-RELATED-RELATED"/>
    <property type="match status" value="1"/>
</dbReference>
<accession>A0A448SJD0</accession>
<feature type="domain" description="4Fe-4S ferredoxin-type" evidence="7">
    <location>
        <begin position="235"/>
        <end position="265"/>
    </location>
</feature>
<evidence type="ECO:0000256" key="6">
    <source>
        <dbReference type="SAM" id="Phobius"/>
    </source>
</evidence>
<evidence type="ECO:0000256" key="1">
    <source>
        <dbReference type="ARBA" id="ARBA00022485"/>
    </source>
</evidence>
<dbReference type="InterPro" id="IPR017896">
    <property type="entry name" value="4Fe4S_Fe-S-bd"/>
</dbReference>
<dbReference type="InterPro" id="IPR004017">
    <property type="entry name" value="Cys_rich_dom"/>
</dbReference>
<dbReference type="InterPro" id="IPR021872">
    <property type="entry name" value="Csal_0991-like_N"/>
</dbReference>
<keyword evidence="6" id="KW-0472">Membrane</keyword>
<dbReference type="SUPFAM" id="SSF46548">
    <property type="entry name" value="alpha-helical ferredoxin"/>
    <property type="match status" value="1"/>
</dbReference>
<dbReference type="Proteomes" id="UP000281904">
    <property type="component" value="Chromosome"/>
</dbReference>
<keyword evidence="1" id="KW-0004">4Fe-4S</keyword>
<evidence type="ECO:0000259" key="7">
    <source>
        <dbReference type="PROSITE" id="PS51379"/>
    </source>
</evidence>
<protein>
    <submittedName>
        <fullName evidence="8">Succinate dehydrogenase/fumarate reductase iron-sulfur subunit</fullName>
    </submittedName>
</protein>
<evidence type="ECO:0000313" key="8">
    <source>
        <dbReference type="EMBL" id="VEI67858.1"/>
    </source>
</evidence>
<feature type="transmembrane region" description="Helical" evidence="6">
    <location>
        <begin position="94"/>
        <end position="114"/>
    </location>
</feature>
<sequence>MILDRLLPVLLTVALLLAAVGIIRRIRLWRAGRPEKVALLAGLLAMPRRYLVDLHHVVARDKVMSNTHVATAGGFVLSMLLILAVHLFGIHSRWLAGALLGALALMLTGALFVYRRRRNPPSRLSKGPWMRLPKSLLVFAASFFIATLPAAGILPEGSGGWLLAALLTAGIVWGLGEMVFGMAWGGPMKHAFAGALHLAFHRRPERFGGGRSTALKAVDLAAPKLGVEKPSDFTWNQLLGFDACVQCGRCEAVCPAFAAGQPLNPKKLIQDMVVGLAGGSDARFAGSPYPGIEVGKACGAPHQPIVSGLINPETLWSCTTCRACVEECPMMIEHVDAIVDMRRFLTLEKGSTPNKGAEVLDNLIVTDNPNGFNPRSRTNWAADQNLRIMKEVKQADVLFWVSDGAFDMRSQRILRAFVKILKAAGVDFAILGDEELDSGDVARRLGDDATFQRLAKRNLATLGKYRFNRIVTTDPHAFHCLRNEYPEFCPEGEKPDYEVLHHTTFINELVKAQLLNLNDYKGGSVTWHDPCYLGRYNGEYEAPRELLAELGIQLAEMERSGFRSRCCGGGGGAPITDIPGERRIADMRMEDARATGAALIAVGCQQCTAMLEGVVEPRPEVKDIAELVAEALAEPSAPPVVRRKSEQPAMEVA</sequence>
<dbReference type="GO" id="GO:0051539">
    <property type="term" value="F:4 iron, 4 sulfur cluster binding"/>
    <property type="evidence" value="ECO:0007669"/>
    <property type="project" value="UniProtKB-KW"/>
</dbReference>
<evidence type="ECO:0000256" key="4">
    <source>
        <dbReference type="ARBA" id="ARBA00023004"/>
    </source>
</evidence>
<evidence type="ECO:0000313" key="10">
    <source>
        <dbReference type="Proteomes" id="UP000281904"/>
    </source>
</evidence>
<dbReference type="InterPro" id="IPR017900">
    <property type="entry name" value="4Fe4S_Fe_S_CS"/>
</dbReference>
<dbReference type="GO" id="GO:0016491">
    <property type="term" value="F:oxidoreductase activity"/>
    <property type="evidence" value="ECO:0007669"/>
    <property type="project" value="UniProtKB-KW"/>
</dbReference>
<keyword evidence="6" id="KW-0812">Transmembrane</keyword>
<dbReference type="AlphaFoldDB" id="A0A448SJD0"/>
<evidence type="ECO:0000256" key="3">
    <source>
        <dbReference type="ARBA" id="ARBA00023002"/>
    </source>
</evidence>
<dbReference type="Pfam" id="PF11982">
    <property type="entry name" value="DUF3483"/>
    <property type="match status" value="1"/>
</dbReference>
<dbReference type="InterPro" id="IPR051460">
    <property type="entry name" value="HdrC_iron-sulfur_subunit"/>
</dbReference>
<keyword evidence="4" id="KW-0408">Iron</keyword>
<dbReference type="PROSITE" id="PS00198">
    <property type="entry name" value="4FE4S_FER_1"/>
    <property type="match status" value="1"/>
</dbReference>
<dbReference type="GO" id="GO:0005886">
    <property type="term" value="C:plasma membrane"/>
    <property type="evidence" value="ECO:0007669"/>
    <property type="project" value="TreeGrafter"/>
</dbReference>
<keyword evidence="6" id="KW-1133">Transmembrane helix</keyword>
<evidence type="ECO:0000256" key="2">
    <source>
        <dbReference type="ARBA" id="ARBA00022723"/>
    </source>
</evidence>
<dbReference type="Proteomes" id="UP000307968">
    <property type="component" value="Chromosome"/>
</dbReference>
<reference evidence="8 10" key="1">
    <citation type="submission" date="2018-12" db="EMBL/GenBank/DDBJ databases">
        <authorList>
            <consortium name="Pathogen Informatics"/>
        </authorList>
    </citation>
    <scope>NUCLEOTIDE SEQUENCE [LARGE SCALE GENOMIC DNA]</scope>
    <source>
        <strain evidence="8 10">NCTC10036</strain>
        <strain evidence="9 11">NCTC12971</strain>
    </source>
</reference>
<dbReference type="InterPro" id="IPR009051">
    <property type="entry name" value="Helical_ferredxn"/>
</dbReference>
<dbReference type="PANTHER" id="PTHR43255:SF1">
    <property type="entry name" value="IRON-SULFUR-BINDING OXIDOREDUCTASE FADF-RELATED"/>
    <property type="match status" value="1"/>
</dbReference>
<dbReference type="FunFam" id="1.10.1060.10:FF:000014">
    <property type="entry name" value="DgcB, Dimethylglycine catabolism"/>
    <property type="match status" value="1"/>
</dbReference>
<proteinExistence type="predicted"/>
<dbReference type="Pfam" id="PF02754">
    <property type="entry name" value="CCG"/>
    <property type="match status" value="2"/>
</dbReference>
<evidence type="ECO:0000313" key="9">
    <source>
        <dbReference type="EMBL" id="VTP65006.1"/>
    </source>
</evidence>
<keyword evidence="2" id="KW-0479">Metal-binding</keyword>